<evidence type="ECO:0000313" key="1">
    <source>
        <dbReference type="EMBL" id="CAI9730262.1"/>
    </source>
</evidence>
<keyword evidence="2" id="KW-1185">Reference proteome</keyword>
<dbReference type="Proteomes" id="UP001162480">
    <property type="component" value="Chromosome 11"/>
</dbReference>
<protein>
    <submittedName>
        <fullName evidence="1">Uncharacterized protein</fullName>
    </submittedName>
</protein>
<accession>A0AA36BBH1</accession>
<evidence type="ECO:0000313" key="2">
    <source>
        <dbReference type="Proteomes" id="UP001162480"/>
    </source>
</evidence>
<gene>
    <name evidence="1" type="ORF">OCTVUL_1B006331</name>
</gene>
<dbReference type="EMBL" id="OX597824">
    <property type="protein sequence ID" value="CAI9730262.1"/>
    <property type="molecule type" value="Genomic_DNA"/>
</dbReference>
<name>A0AA36BBH1_OCTVU</name>
<sequence length="74" mass="8825">MFLATLFRKPRFIQVFFENTNNLRALPSQIPCKERSYKANNFSNTKALYHTTTWLSTLKSPQDPVRLYYHHFGK</sequence>
<dbReference type="AlphaFoldDB" id="A0AA36BBH1"/>
<proteinExistence type="predicted"/>
<reference evidence="1" key="1">
    <citation type="submission" date="2023-08" db="EMBL/GenBank/DDBJ databases">
        <authorList>
            <person name="Alioto T."/>
            <person name="Alioto T."/>
            <person name="Gomez Garrido J."/>
        </authorList>
    </citation>
    <scope>NUCLEOTIDE SEQUENCE</scope>
</reference>
<organism evidence="1 2">
    <name type="scientific">Octopus vulgaris</name>
    <name type="common">Common octopus</name>
    <dbReference type="NCBI Taxonomy" id="6645"/>
    <lineage>
        <taxon>Eukaryota</taxon>
        <taxon>Metazoa</taxon>
        <taxon>Spiralia</taxon>
        <taxon>Lophotrochozoa</taxon>
        <taxon>Mollusca</taxon>
        <taxon>Cephalopoda</taxon>
        <taxon>Coleoidea</taxon>
        <taxon>Octopodiformes</taxon>
        <taxon>Octopoda</taxon>
        <taxon>Incirrata</taxon>
        <taxon>Octopodidae</taxon>
        <taxon>Octopus</taxon>
    </lineage>
</organism>